<evidence type="ECO:0000313" key="3">
    <source>
        <dbReference type="Proteomes" id="UP001196413"/>
    </source>
</evidence>
<keyword evidence="3" id="KW-1185">Reference proteome</keyword>
<evidence type="ECO:0000256" key="1">
    <source>
        <dbReference type="SAM" id="MobiDB-lite"/>
    </source>
</evidence>
<organism evidence="2 3">
    <name type="scientific">Parelaphostrongylus tenuis</name>
    <name type="common">Meningeal worm</name>
    <dbReference type="NCBI Taxonomy" id="148309"/>
    <lineage>
        <taxon>Eukaryota</taxon>
        <taxon>Metazoa</taxon>
        <taxon>Ecdysozoa</taxon>
        <taxon>Nematoda</taxon>
        <taxon>Chromadorea</taxon>
        <taxon>Rhabditida</taxon>
        <taxon>Rhabditina</taxon>
        <taxon>Rhabditomorpha</taxon>
        <taxon>Strongyloidea</taxon>
        <taxon>Metastrongylidae</taxon>
        <taxon>Parelaphostrongylus</taxon>
    </lineage>
</organism>
<proteinExistence type="predicted"/>
<dbReference type="AlphaFoldDB" id="A0AAD5MNL5"/>
<gene>
    <name evidence="2" type="ORF">KIN20_006831</name>
</gene>
<dbReference type="InterPro" id="IPR036383">
    <property type="entry name" value="TSP1_rpt_sf"/>
</dbReference>
<dbReference type="Proteomes" id="UP001196413">
    <property type="component" value="Unassembled WGS sequence"/>
</dbReference>
<feature type="compositionally biased region" description="Basic and acidic residues" evidence="1">
    <location>
        <begin position="104"/>
        <end position="121"/>
    </location>
</feature>
<dbReference type="Gene3D" id="2.20.100.10">
    <property type="entry name" value="Thrombospondin type-1 (TSP1) repeat"/>
    <property type="match status" value="1"/>
</dbReference>
<comment type="caution">
    <text evidence="2">The sequence shown here is derived from an EMBL/GenBank/DDBJ whole genome shotgun (WGS) entry which is preliminary data.</text>
</comment>
<protein>
    <submittedName>
        <fullName evidence="2">Uncharacterized protein</fullName>
    </submittedName>
</protein>
<dbReference type="InterPro" id="IPR000884">
    <property type="entry name" value="TSP1_rpt"/>
</dbReference>
<dbReference type="Pfam" id="PF00090">
    <property type="entry name" value="TSP_1"/>
    <property type="match status" value="1"/>
</dbReference>
<reference evidence="2" key="1">
    <citation type="submission" date="2021-06" db="EMBL/GenBank/DDBJ databases">
        <title>Parelaphostrongylus tenuis whole genome reference sequence.</title>
        <authorList>
            <person name="Garwood T.J."/>
            <person name="Larsen P.A."/>
            <person name="Fountain-Jones N.M."/>
            <person name="Garbe J.R."/>
            <person name="Macchietto M.G."/>
            <person name="Kania S.A."/>
            <person name="Gerhold R.W."/>
            <person name="Richards J.E."/>
            <person name="Wolf T.M."/>
        </authorList>
    </citation>
    <scope>NUCLEOTIDE SEQUENCE</scope>
    <source>
        <strain evidence="2">MNPRO001-30</strain>
        <tissue evidence="2">Meninges</tissue>
    </source>
</reference>
<evidence type="ECO:0000313" key="2">
    <source>
        <dbReference type="EMBL" id="KAJ1350914.1"/>
    </source>
</evidence>
<dbReference type="EMBL" id="JAHQIW010000964">
    <property type="protein sequence ID" value="KAJ1350914.1"/>
    <property type="molecule type" value="Genomic_DNA"/>
</dbReference>
<name>A0AAD5MNL5_PARTN</name>
<dbReference type="PROSITE" id="PS50092">
    <property type="entry name" value="TSP1"/>
    <property type="match status" value="1"/>
</dbReference>
<sequence length="131" mass="15018">MRGYPFTELICYQVYVSVWAGWSAWSFCRNGVQIRVRACNTVRGFSCVGPNKEVHPCDENIPSPTIAPSLPSDYDVVDPYETDRREAMKQLYPDEFAIYTKSKPMSDFRKSPRKDGNDFKVHQAQIIGESQ</sequence>
<feature type="region of interest" description="Disordered" evidence="1">
    <location>
        <begin position="103"/>
        <end position="131"/>
    </location>
</feature>
<dbReference type="SUPFAM" id="SSF82895">
    <property type="entry name" value="TSP-1 type 1 repeat"/>
    <property type="match status" value="1"/>
</dbReference>
<accession>A0AAD5MNL5</accession>